<evidence type="ECO:0000313" key="1">
    <source>
        <dbReference type="EMBL" id="NYD37807.1"/>
    </source>
</evidence>
<reference evidence="1 2" key="1">
    <citation type="submission" date="2020-07" db="EMBL/GenBank/DDBJ databases">
        <title>Sequencing the genomes of 1000 actinobacteria strains.</title>
        <authorList>
            <person name="Klenk H.-P."/>
        </authorList>
    </citation>
    <scope>NUCLEOTIDE SEQUENCE [LARGE SCALE GENOMIC DNA]</scope>
    <source>
        <strain evidence="1 2">DSM 45772</strain>
    </source>
</reference>
<gene>
    <name evidence="1" type="ORF">BJ983_003909</name>
</gene>
<dbReference type="AlphaFoldDB" id="A0A7Y9J6V7"/>
<sequence>MGTRRRTGRIAGGTAHDRTPGATAVQLLPHLLLGGDLGRPRVGDRLEVAPAIYAGAIHADAAHHGVAGTGHWWVDEFGCVDARGRLTTVALDPTGGCTCRIEVLDAGGWLAPVNWAATRPPEDDGPAHVDGSLYLDPMLDAGTEHGEAVALCRRPFRLTALRRYRRTASVPVRPVRLGRFPAPSEVSDDAVYVADLVADRPFAFPAPVLRDEADA</sequence>
<name>A0A7Y9J6V7_9PSEU</name>
<proteinExistence type="predicted"/>
<organism evidence="1 2">
    <name type="scientific">Actinomycetospora corticicola</name>
    <dbReference type="NCBI Taxonomy" id="663602"/>
    <lineage>
        <taxon>Bacteria</taxon>
        <taxon>Bacillati</taxon>
        <taxon>Actinomycetota</taxon>
        <taxon>Actinomycetes</taxon>
        <taxon>Pseudonocardiales</taxon>
        <taxon>Pseudonocardiaceae</taxon>
        <taxon>Actinomycetospora</taxon>
    </lineage>
</organism>
<protein>
    <submittedName>
        <fullName evidence="1">Uncharacterized protein</fullName>
    </submittedName>
</protein>
<dbReference type="EMBL" id="JACCBN010000001">
    <property type="protein sequence ID" value="NYD37807.1"/>
    <property type="molecule type" value="Genomic_DNA"/>
</dbReference>
<comment type="caution">
    <text evidence="1">The sequence shown here is derived from an EMBL/GenBank/DDBJ whole genome shotgun (WGS) entry which is preliminary data.</text>
</comment>
<accession>A0A7Y9J6V7</accession>
<evidence type="ECO:0000313" key="2">
    <source>
        <dbReference type="Proteomes" id="UP000535890"/>
    </source>
</evidence>
<dbReference type="Proteomes" id="UP000535890">
    <property type="component" value="Unassembled WGS sequence"/>
</dbReference>
<dbReference type="RefSeq" id="WP_179795339.1">
    <property type="nucleotide sequence ID" value="NZ_BAABHP010000025.1"/>
</dbReference>
<keyword evidence="2" id="KW-1185">Reference proteome</keyword>